<protein>
    <submittedName>
        <fullName evidence="2">Uncharacterized protein</fullName>
    </submittedName>
</protein>
<evidence type="ECO:0000313" key="3">
    <source>
        <dbReference type="Proteomes" id="UP000287470"/>
    </source>
</evidence>
<comment type="caution">
    <text evidence="2">The sequence shown here is derived from an EMBL/GenBank/DDBJ whole genome shotgun (WGS) entry which is preliminary data.</text>
</comment>
<sequence>MRAADRRGDHPHVRREHIVVSTGLPLESGSSPRAQGTLLRDLFWLAPSGIIPACAGNTCGRWKLRHSVWDHPRVRREHAAVSSSHIAPLGSSPRAQGTRDGGRDRGRPAGIIPACAGNTTGLVVAGGRLRDHPRVRREHLGGTLFRSGNMGSSPRAQGTRVGEGVAVEKLGIIPACAGNTCRQVWESSSNRDHPRVRREHLAWPSCGGGVRGSSPRAQGTLPPWGMLGVRAGIIPACAGNTPPASSTKTEIWDHPRVRREHQWGEGETPERKGSSPRAQGTPMGRGRDAGTQGIIPACAGNTRRVSRPRCRARDHPRVRREHPARTGRPTCTPGSSPRAQGTQATG</sequence>
<organism evidence="2 3">
    <name type="scientific">Bifidobacterium samirii</name>
    <dbReference type="NCBI Taxonomy" id="2306974"/>
    <lineage>
        <taxon>Bacteria</taxon>
        <taxon>Bacillati</taxon>
        <taxon>Actinomycetota</taxon>
        <taxon>Actinomycetes</taxon>
        <taxon>Bifidobacteriales</taxon>
        <taxon>Bifidobacteriaceae</taxon>
        <taxon>Bifidobacterium</taxon>
    </lineage>
</organism>
<feature type="region of interest" description="Disordered" evidence="1">
    <location>
        <begin position="239"/>
        <end position="346"/>
    </location>
</feature>
<gene>
    <name evidence="2" type="ORF">D2E24_0536</name>
</gene>
<evidence type="ECO:0000256" key="1">
    <source>
        <dbReference type="SAM" id="MobiDB-lite"/>
    </source>
</evidence>
<feature type="compositionally biased region" description="Basic residues" evidence="1">
    <location>
        <begin position="304"/>
        <end position="322"/>
    </location>
</feature>
<accession>A0A430FVY7</accession>
<name>A0A430FVY7_9BIFI</name>
<proteinExistence type="predicted"/>
<dbReference type="Proteomes" id="UP000287470">
    <property type="component" value="Unassembled WGS sequence"/>
</dbReference>
<dbReference type="EMBL" id="QXGK01000003">
    <property type="protein sequence ID" value="RSX58176.1"/>
    <property type="molecule type" value="Genomic_DNA"/>
</dbReference>
<feature type="region of interest" description="Disordered" evidence="1">
    <location>
        <begin position="79"/>
        <end position="112"/>
    </location>
</feature>
<dbReference type="AlphaFoldDB" id="A0A430FVY7"/>
<feature type="compositionally biased region" description="Basic and acidic residues" evidence="1">
    <location>
        <begin position="250"/>
        <end position="273"/>
    </location>
</feature>
<dbReference type="AntiFam" id="ANF00006">
    <property type="entry name" value="Translation of CRISPR region"/>
</dbReference>
<dbReference type="AntiFam" id="ANF00057">
    <property type="entry name" value="Translation of E. coli type CRISPR repeat"/>
</dbReference>
<feature type="compositionally biased region" description="Polar residues" evidence="1">
    <location>
        <begin position="332"/>
        <end position="346"/>
    </location>
</feature>
<evidence type="ECO:0000313" key="2">
    <source>
        <dbReference type="EMBL" id="RSX58176.1"/>
    </source>
</evidence>
<reference evidence="2 3" key="1">
    <citation type="submission" date="2018-09" db="EMBL/GenBank/DDBJ databases">
        <title>Characterization of the phylogenetic diversity of five novel species belonging to the genus Bifidobacterium.</title>
        <authorList>
            <person name="Lugli G.A."/>
            <person name="Duranti S."/>
            <person name="Milani C."/>
        </authorList>
    </citation>
    <scope>NUCLEOTIDE SEQUENCE [LARGE SCALE GENOMIC DNA]</scope>
    <source>
        <strain evidence="2 3">2033B</strain>
    </source>
</reference>
<keyword evidence="3" id="KW-1185">Reference proteome</keyword>